<dbReference type="Pfam" id="PF24621">
    <property type="entry name" value="DHQS_C"/>
    <property type="match status" value="1"/>
</dbReference>
<dbReference type="InterPro" id="IPR030963">
    <property type="entry name" value="DHQ_synth_fam"/>
</dbReference>
<keyword evidence="12" id="KW-1185">Reference proteome</keyword>
<name>R4Z705_9ACTN</name>
<comment type="cofactor">
    <cofactor evidence="1">
        <name>NAD(+)</name>
        <dbReference type="ChEBI" id="CHEBI:57540"/>
    </cofactor>
</comment>
<keyword evidence="5" id="KW-0520">NAD</keyword>
<feature type="domain" description="3-dehydroquinate synthase N-terminal" evidence="9">
    <location>
        <begin position="70"/>
        <end position="181"/>
    </location>
</feature>
<evidence type="ECO:0000256" key="3">
    <source>
        <dbReference type="ARBA" id="ARBA00022605"/>
    </source>
</evidence>
<evidence type="ECO:0000256" key="2">
    <source>
        <dbReference type="ARBA" id="ARBA00001941"/>
    </source>
</evidence>
<dbReference type="AlphaFoldDB" id="R4Z705"/>
<dbReference type="GO" id="GO:0008652">
    <property type="term" value="P:amino acid biosynthetic process"/>
    <property type="evidence" value="ECO:0007669"/>
    <property type="project" value="UniProtKB-KW"/>
</dbReference>
<dbReference type="GO" id="GO:0009073">
    <property type="term" value="P:aromatic amino acid family biosynthetic process"/>
    <property type="evidence" value="ECO:0007669"/>
    <property type="project" value="UniProtKB-KW"/>
</dbReference>
<evidence type="ECO:0000256" key="7">
    <source>
        <dbReference type="ARBA" id="ARBA00023239"/>
    </source>
</evidence>
<dbReference type="PANTHER" id="PTHR43622:SF7">
    <property type="entry name" value="3-DEHYDROQUINATE SYNTHASE, CHLOROPLASTIC"/>
    <property type="match status" value="1"/>
</dbReference>
<keyword evidence="6" id="KW-0057">Aromatic amino acid biosynthesis</keyword>
<comment type="caution">
    <text evidence="11">The sequence shown here is derived from an EMBL/GenBank/DDBJ whole genome shotgun (WGS) entry which is preliminary data.</text>
</comment>
<comment type="cofactor">
    <cofactor evidence="2">
        <name>Co(2+)</name>
        <dbReference type="ChEBI" id="CHEBI:48828"/>
    </cofactor>
</comment>
<dbReference type="InterPro" id="IPR030960">
    <property type="entry name" value="DHQS/DOIS_N"/>
</dbReference>
<evidence type="ECO:0000256" key="5">
    <source>
        <dbReference type="ARBA" id="ARBA00023027"/>
    </source>
</evidence>
<keyword evidence="7 11" id="KW-0456">Lyase</keyword>
<dbReference type="EC" id="4.2.3.4" evidence="11"/>
<dbReference type="eggNOG" id="COG0337">
    <property type="taxonomic scope" value="Bacteria"/>
</dbReference>
<dbReference type="STRING" id="1229780.BN381_50134"/>
<evidence type="ECO:0000256" key="8">
    <source>
        <dbReference type="ARBA" id="ARBA00023285"/>
    </source>
</evidence>
<evidence type="ECO:0000259" key="10">
    <source>
        <dbReference type="Pfam" id="PF24621"/>
    </source>
</evidence>
<dbReference type="RefSeq" id="WP_012229374.1">
    <property type="nucleotide sequence ID" value="NZ_HG422565.1"/>
</dbReference>
<dbReference type="EMBL" id="CANL01000045">
    <property type="protein sequence ID" value="CCM64992.1"/>
    <property type="molecule type" value="Genomic_DNA"/>
</dbReference>
<dbReference type="GO" id="GO:0046872">
    <property type="term" value="F:metal ion binding"/>
    <property type="evidence" value="ECO:0007669"/>
    <property type="project" value="UniProtKB-KW"/>
</dbReference>
<dbReference type="InterPro" id="IPR056179">
    <property type="entry name" value="DHQS_C"/>
</dbReference>
<dbReference type="HOGENOM" id="CLU_001201_0_3_11"/>
<dbReference type="SUPFAM" id="SSF56796">
    <property type="entry name" value="Dehydroquinate synthase-like"/>
    <property type="match status" value="1"/>
</dbReference>
<dbReference type="GO" id="GO:0003856">
    <property type="term" value="F:3-dehydroquinate synthase activity"/>
    <property type="evidence" value="ECO:0007669"/>
    <property type="project" value="UniProtKB-EC"/>
</dbReference>
<protein>
    <submittedName>
        <fullName evidence="11">3-dehydroquinate synthase 2</fullName>
        <ecNumber evidence="11">4.2.3.4</ecNumber>
    </submittedName>
</protein>
<keyword evidence="3" id="KW-0028">Amino-acid biosynthesis</keyword>
<evidence type="ECO:0000256" key="6">
    <source>
        <dbReference type="ARBA" id="ARBA00023141"/>
    </source>
</evidence>
<dbReference type="Gene3D" id="3.40.50.1970">
    <property type="match status" value="1"/>
</dbReference>
<evidence type="ECO:0000259" key="9">
    <source>
        <dbReference type="Pfam" id="PF01761"/>
    </source>
</evidence>
<evidence type="ECO:0000256" key="1">
    <source>
        <dbReference type="ARBA" id="ARBA00001911"/>
    </source>
</evidence>
<dbReference type="Gene3D" id="1.20.1090.10">
    <property type="entry name" value="Dehydroquinate synthase-like - alpha domain"/>
    <property type="match status" value="1"/>
</dbReference>
<proteinExistence type="predicted"/>
<sequence>MNHSDTASAVDLTVDLGDRSYPVVVGEGVRTRLAALLPAGTRRVAVVSEHGQPWLESTLDPLQLPMSVHTIDGGEPHKTLATIESLTSSFARAGVTRADCVVGIGGGLVTDVAGFAAATYHRGLPVVHVATTLLGQVDAAIGGKTGVNLPEGKNLVGAYWQPSGVICDTETLQTLPEREWRCGLGEVAKYHWLGGGRLDDLNLVDRVARCVWIKAEVVASDEREGGRRAILNYGHTLAHAIETVGDHALAHGEAVAVGLIFAAELAHRLGRIDADAVAEHRRVIAGYGLVDRLDASLANDDLLAAMGRDKKALDGRVFVLDGPNGVEQVADVPVELIVEAIDATR</sequence>
<dbReference type="Proteomes" id="UP000018291">
    <property type="component" value="Unassembled WGS sequence"/>
</dbReference>
<evidence type="ECO:0000256" key="4">
    <source>
        <dbReference type="ARBA" id="ARBA00022723"/>
    </source>
</evidence>
<accession>R4Z705</accession>
<organism evidence="11 12">
    <name type="scientific">Candidatus Neomicrothrix parvicella RN1</name>
    <dbReference type="NCBI Taxonomy" id="1229780"/>
    <lineage>
        <taxon>Bacteria</taxon>
        <taxon>Bacillati</taxon>
        <taxon>Actinomycetota</taxon>
        <taxon>Acidimicrobiia</taxon>
        <taxon>Acidimicrobiales</taxon>
        <taxon>Microthrixaceae</taxon>
        <taxon>Candidatus Neomicrothrix</taxon>
    </lineage>
</organism>
<evidence type="ECO:0000313" key="12">
    <source>
        <dbReference type="Proteomes" id="UP000018291"/>
    </source>
</evidence>
<keyword evidence="4" id="KW-0479">Metal-binding</keyword>
<dbReference type="PIRSF" id="PIRSF001455">
    <property type="entry name" value="DHQ_synth"/>
    <property type="match status" value="1"/>
</dbReference>
<keyword evidence="8" id="KW-0170">Cobalt</keyword>
<feature type="domain" description="3-dehydroquinate synthase C-terminal" evidence="10">
    <location>
        <begin position="201"/>
        <end position="312"/>
    </location>
</feature>
<reference evidence="11 12" key="1">
    <citation type="journal article" date="2013" name="ISME J.">
        <title>Metabolic model for the filamentous 'Candidatus Microthrix parvicella' based on genomic and metagenomic analyses.</title>
        <authorList>
            <person name="Jon McIlroy S."/>
            <person name="Kristiansen R."/>
            <person name="Albertsen M."/>
            <person name="Michael Karst S."/>
            <person name="Rossetti S."/>
            <person name="Lund Nielsen J."/>
            <person name="Tandoi V."/>
            <person name="James Seviour R."/>
            <person name="Nielsen P.H."/>
        </authorList>
    </citation>
    <scope>NUCLEOTIDE SEQUENCE [LARGE SCALE GENOMIC DNA]</scope>
    <source>
        <strain evidence="11 12">RN1</strain>
    </source>
</reference>
<dbReference type="Pfam" id="PF01761">
    <property type="entry name" value="DHQ_synthase"/>
    <property type="match status" value="1"/>
</dbReference>
<dbReference type="CDD" id="cd08195">
    <property type="entry name" value="DHQS"/>
    <property type="match status" value="1"/>
</dbReference>
<gene>
    <name evidence="11" type="primary">aroB</name>
    <name evidence="11" type="ORF">BN381_50134</name>
</gene>
<dbReference type="InterPro" id="IPR050071">
    <property type="entry name" value="Dehydroquinate_synthase"/>
</dbReference>
<dbReference type="PANTHER" id="PTHR43622">
    <property type="entry name" value="3-DEHYDROQUINATE SYNTHASE"/>
    <property type="match status" value="1"/>
</dbReference>
<evidence type="ECO:0000313" key="11">
    <source>
        <dbReference type="EMBL" id="CCM64992.1"/>
    </source>
</evidence>
<dbReference type="OrthoDB" id="9806583at2"/>